<name>A0A9D5JY09_9BACT</name>
<dbReference type="Pfam" id="PF05096">
    <property type="entry name" value="Glu_cyclase_2"/>
    <property type="match status" value="1"/>
</dbReference>
<reference evidence="1" key="1">
    <citation type="submission" date="2019-11" db="EMBL/GenBank/DDBJ databases">
        <title>Microbial mats filling the niche in hypersaline microbial mats.</title>
        <authorList>
            <person name="Wong H.L."/>
            <person name="Macleod F.I."/>
            <person name="White R.A. III"/>
            <person name="Burns B.P."/>
        </authorList>
    </citation>
    <scope>NUCLEOTIDE SEQUENCE</scope>
    <source>
        <strain evidence="1">Rbin_158</strain>
    </source>
</reference>
<dbReference type="GO" id="GO:0016603">
    <property type="term" value="F:glutaminyl-peptide cyclotransferase activity"/>
    <property type="evidence" value="ECO:0007669"/>
    <property type="project" value="InterPro"/>
</dbReference>
<protein>
    <submittedName>
        <fullName evidence="1">Glutaminyl-peptide cyclotransferase</fullName>
    </submittedName>
</protein>
<gene>
    <name evidence="1" type="ORF">GF339_17550</name>
</gene>
<evidence type="ECO:0000313" key="1">
    <source>
        <dbReference type="EMBL" id="MBD3326394.1"/>
    </source>
</evidence>
<dbReference type="InterPro" id="IPR007788">
    <property type="entry name" value="QCT"/>
</dbReference>
<sequence>MKMKPSHKQKAKDRRQPNTSSVLLGVLLTASGVLNWGHAAESAPVKVFTVQIINMLPHATTSFTQGLLYYDGFLYESTGLHGRSSLQKIDAETGEVLQFLAVPEVFAEGLARWQNRLVQLTWKSRTAYIYNLMDFSEDGRFHYQSEGWGLTATEQQLIMSDGTDRLVFRNPKSFAIERSIQVTFQGKPLHHLNELEYIEGIIYANVWYQNYIVQIEPEHGRVIGVIDARPLLHLLPPLSSDSVLNGIAYNHDTQTLYLTGKNWPRIFEVRLAAKEIYETDG</sequence>
<dbReference type="PANTHER" id="PTHR31270:SF1">
    <property type="entry name" value="GLUTAMINYL-PEPTIDE CYCLOTRANSFERASE"/>
    <property type="match status" value="1"/>
</dbReference>
<dbReference type="Proteomes" id="UP000649604">
    <property type="component" value="Unassembled WGS sequence"/>
</dbReference>
<evidence type="ECO:0000313" key="2">
    <source>
        <dbReference type="Proteomes" id="UP000649604"/>
    </source>
</evidence>
<comment type="caution">
    <text evidence="1">The sequence shown here is derived from an EMBL/GenBank/DDBJ whole genome shotgun (WGS) entry which is preliminary data.</text>
</comment>
<organism evidence="1 2">
    <name type="scientific">candidate division KSB3 bacterium</name>
    <dbReference type="NCBI Taxonomy" id="2044937"/>
    <lineage>
        <taxon>Bacteria</taxon>
        <taxon>candidate division KSB3</taxon>
    </lineage>
</organism>
<dbReference type="PANTHER" id="PTHR31270">
    <property type="entry name" value="GLUTAMINYL-PEPTIDE CYCLOTRANSFERASE"/>
    <property type="match status" value="1"/>
</dbReference>
<dbReference type="SUPFAM" id="SSF63825">
    <property type="entry name" value="YWTD domain"/>
    <property type="match status" value="1"/>
</dbReference>
<dbReference type="EMBL" id="WJJP01000572">
    <property type="protein sequence ID" value="MBD3326394.1"/>
    <property type="molecule type" value="Genomic_DNA"/>
</dbReference>
<proteinExistence type="predicted"/>
<dbReference type="AlphaFoldDB" id="A0A9D5JY09"/>
<accession>A0A9D5JY09</accession>